<feature type="domain" description="PPM-type phosphatase" evidence="9">
    <location>
        <begin position="23"/>
        <end position="276"/>
    </location>
</feature>
<evidence type="ECO:0000256" key="3">
    <source>
        <dbReference type="ARBA" id="ARBA00013081"/>
    </source>
</evidence>
<dbReference type="SMART" id="SM00332">
    <property type="entry name" value="PP2Cc"/>
    <property type="match status" value="1"/>
</dbReference>
<dbReference type="GO" id="GO:0046872">
    <property type="term" value="F:metal ion binding"/>
    <property type="evidence" value="ECO:0007669"/>
    <property type="project" value="UniProtKB-KW"/>
</dbReference>
<keyword evidence="4" id="KW-0479">Metal-binding</keyword>
<protein>
    <recommendedName>
        <fullName evidence="3">protein-serine/threonine phosphatase</fullName>
        <ecNumber evidence="3">3.1.3.16</ecNumber>
    </recommendedName>
</protein>
<dbReference type="InterPro" id="IPR015655">
    <property type="entry name" value="PP2C"/>
</dbReference>
<dbReference type="PANTHER" id="PTHR13832:SF803">
    <property type="entry name" value="PROTEIN PHOSPHATASE 1G"/>
    <property type="match status" value="1"/>
</dbReference>
<dbReference type="GO" id="GO:0004722">
    <property type="term" value="F:protein serine/threonine phosphatase activity"/>
    <property type="evidence" value="ECO:0007669"/>
    <property type="project" value="UniProtKB-EC"/>
</dbReference>
<dbReference type="CDD" id="cd00143">
    <property type="entry name" value="PP2Cc"/>
    <property type="match status" value="1"/>
</dbReference>
<evidence type="ECO:0000256" key="1">
    <source>
        <dbReference type="ARBA" id="ARBA00001936"/>
    </source>
</evidence>
<dbReference type="Pfam" id="PF00481">
    <property type="entry name" value="PP2C"/>
    <property type="match status" value="1"/>
</dbReference>
<accession>A0A7S1NGQ5</accession>
<evidence type="ECO:0000256" key="5">
    <source>
        <dbReference type="ARBA" id="ARBA00022801"/>
    </source>
</evidence>
<dbReference type="AlphaFoldDB" id="A0A7S1NGQ5"/>
<keyword evidence="5" id="KW-0378">Hydrolase</keyword>
<dbReference type="InterPro" id="IPR036457">
    <property type="entry name" value="PPM-type-like_dom_sf"/>
</dbReference>
<dbReference type="EMBL" id="HBGA01079287">
    <property type="protein sequence ID" value="CAD9018476.1"/>
    <property type="molecule type" value="Transcribed_RNA"/>
</dbReference>
<keyword evidence="6" id="KW-0460">Magnesium</keyword>
<dbReference type="PROSITE" id="PS51746">
    <property type="entry name" value="PPM_2"/>
    <property type="match status" value="1"/>
</dbReference>
<comment type="cofactor">
    <cofactor evidence="1">
        <name>Mn(2+)</name>
        <dbReference type="ChEBI" id="CHEBI:29035"/>
    </cofactor>
</comment>
<name>A0A7S1NGQ5_9EUGL</name>
<evidence type="ECO:0000256" key="4">
    <source>
        <dbReference type="ARBA" id="ARBA00022723"/>
    </source>
</evidence>
<evidence type="ECO:0000256" key="2">
    <source>
        <dbReference type="ARBA" id="ARBA00006702"/>
    </source>
</evidence>
<dbReference type="EC" id="3.1.3.16" evidence="3"/>
<keyword evidence="7" id="KW-0904">Protein phosphatase</keyword>
<organism evidence="10">
    <name type="scientific">Eutreptiella gymnastica</name>
    <dbReference type="NCBI Taxonomy" id="73025"/>
    <lineage>
        <taxon>Eukaryota</taxon>
        <taxon>Discoba</taxon>
        <taxon>Euglenozoa</taxon>
        <taxon>Euglenida</taxon>
        <taxon>Spirocuta</taxon>
        <taxon>Euglenophyceae</taxon>
        <taxon>Eutreptiales</taxon>
        <taxon>Eutreptiaceae</taxon>
        <taxon>Eutreptiella</taxon>
    </lineage>
</organism>
<sequence length="499" mass="53776">MGAQLPKPVVSKHIQRWGNGYFNVGCASMNGFRERMEDAHAVEFHPTYGLFAVFDGHLDPHCSAYMGKHFPAAVAKAKPPLTDEALQELSVQLDCDYLALNKESGSTGTYFIACIQDGPDGPTFDVQVGNVGDSRVICGREGKAIPMTDDHKPGNDGERARIMACGGEVVNGRVDGNLAVSRAYGDAQYKGGDGGPCEQKVIALPDVTHIKCGTKDFMVLSCDGVFEGNFNNDEVIEFITQEMEKTDDLGVIAAAVCDEALERGSKDNITCMVVQFISGVEKAHPAEEFRPGPFAAPQHQGFRTAYTAMGSPLDLNLAHQLQMRYDHLQQTLKTRISALGLTEDGQVQDCTNLPEDVLRGLLRTQKEPSEDMDKEALVNRCTEIMKQDRPLVPVDVKELQDELATYGEGPAPDLDSEARLAWFETQAEKMSWDGGEAGSGAMATTEEGADGSTKIVVDASTFARLQQLQQHTGGQIPLPLLLGLLQASGNAGGADPDGP</sequence>
<keyword evidence="8" id="KW-0464">Manganese</keyword>
<evidence type="ECO:0000256" key="7">
    <source>
        <dbReference type="ARBA" id="ARBA00022912"/>
    </source>
</evidence>
<gene>
    <name evidence="10" type="ORF">EGYM00392_LOCUS29586</name>
</gene>
<dbReference type="PANTHER" id="PTHR13832">
    <property type="entry name" value="PROTEIN PHOSPHATASE 2C"/>
    <property type="match status" value="1"/>
</dbReference>
<evidence type="ECO:0000256" key="8">
    <source>
        <dbReference type="ARBA" id="ARBA00023211"/>
    </source>
</evidence>
<proteinExistence type="inferred from homology"/>
<dbReference type="SUPFAM" id="SSF81606">
    <property type="entry name" value="PP2C-like"/>
    <property type="match status" value="1"/>
</dbReference>
<comment type="similarity">
    <text evidence="2">Belongs to the PP2C family.</text>
</comment>
<reference evidence="10" key="1">
    <citation type="submission" date="2021-01" db="EMBL/GenBank/DDBJ databases">
        <authorList>
            <person name="Corre E."/>
            <person name="Pelletier E."/>
            <person name="Niang G."/>
            <person name="Scheremetjew M."/>
            <person name="Finn R."/>
            <person name="Kale V."/>
            <person name="Holt S."/>
            <person name="Cochrane G."/>
            <person name="Meng A."/>
            <person name="Brown T."/>
            <person name="Cohen L."/>
        </authorList>
    </citation>
    <scope>NUCLEOTIDE SEQUENCE</scope>
    <source>
        <strain evidence="10">NIES-381</strain>
    </source>
</reference>
<evidence type="ECO:0000256" key="6">
    <source>
        <dbReference type="ARBA" id="ARBA00022842"/>
    </source>
</evidence>
<dbReference type="Gene3D" id="3.60.40.10">
    <property type="entry name" value="PPM-type phosphatase domain"/>
    <property type="match status" value="1"/>
</dbReference>
<dbReference type="InterPro" id="IPR001932">
    <property type="entry name" value="PPM-type_phosphatase-like_dom"/>
</dbReference>
<evidence type="ECO:0000259" key="9">
    <source>
        <dbReference type="PROSITE" id="PS51746"/>
    </source>
</evidence>
<evidence type="ECO:0000313" key="10">
    <source>
        <dbReference type="EMBL" id="CAD9018476.1"/>
    </source>
</evidence>